<dbReference type="Proteomes" id="UP001238163">
    <property type="component" value="Unassembled WGS sequence"/>
</dbReference>
<dbReference type="GO" id="GO:0003677">
    <property type="term" value="F:DNA binding"/>
    <property type="evidence" value="ECO:0007669"/>
    <property type="project" value="UniProtKB-KW"/>
</dbReference>
<keyword evidence="3" id="KW-1185">Reference proteome</keyword>
<evidence type="ECO:0000313" key="3">
    <source>
        <dbReference type="Proteomes" id="UP001238163"/>
    </source>
</evidence>
<feature type="coiled-coil region" evidence="1">
    <location>
        <begin position="43"/>
        <end position="102"/>
    </location>
</feature>
<dbReference type="InterPro" id="IPR032638">
    <property type="entry name" value="Porin_5"/>
</dbReference>
<comment type="caution">
    <text evidence="2">The sequence shown here is derived from an EMBL/GenBank/DDBJ whole genome shotgun (WGS) entry which is preliminary data.</text>
</comment>
<dbReference type="Pfam" id="PF16930">
    <property type="entry name" value="Porin_5"/>
    <property type="match status" value="2"/>
</dbReference>
<name>A0AAE4AN32_9BACT</name>
<keyword evidence="2" id="KW-0238">DNA-binding</keyword>
<protein>
    <submittedName>
        <fullName evidence="2">DNA-binding transcriptional MerR regulator</fullName>
    </submittedName>
</protein>
<dbReference type="SUPFAM" id="SSF56935">
    <property type="entry name" value="Porins"/>
    <property type="match status" value="1"/>
</dbReference>
<dbReference type="EMBL" id="JAUSVL010000001">
    <property type="protein sequence ID" value="MDQ0289899.1"/>
    <property type="molecule type" value="Genomic_DNA"/>
</dbReference>
<dbReference type="RefSeq" id="WP_307261338.1">
    <property type="nucleotide sequence ID" value="NZ_JAUSVL010000001.1"/>
</dbReference>
<sequence>MIMKKRWSGVGRGLIRLRGRSRCLGLLLVLVVFSGGGVYAQANDEILRRIDELQQQIKSQQAMIDELRKMQEAQAQQQQQVSEKAREEVQAAVKEAKDELAKSNAPLVALRKGIEGLDITGDLRLRYENVTRDVDSGDDVREKSRFRHRVRLGGVWKNPSEDWEIGLGLEAGSSDGTSANQSWNKNSTWESGSVYLDYAYAKHRFGDSGLSLTLGQHKNPWKCSMLTYDSDLRPTGATLAYDQDALFASIGAYNLRGDSKVTGSGDQSLANMYGGQIGMKFKGDNLKGLLAMGFHYYDDETGEYQLAAEDYNYQIGSLYGEIGGKAGAVDLKAVGEFAMNFDADNDFSQGAARGRASADPAKYKAEDNDMAWLLGFQAKYGKVVAKYSYAYIEGDSVPWFMSDSDFGAGVKTGGSVNVQGHVLGLSYDLSKNLSLGATMMLTELIEPADGNDDDGTLYQLDISYKF</sequence>
<dbReference type="AlphaFoldDB" id="A0AAE4AN32"/>
<gene>
    <name evidence="2" type="ORF">J3R75_002006</name>
</gene>
<evidence type="ECO:0000256" key="1">
    <source>
        <dbReference type="SAM" id="Coils"/>
    </source>
</evidence>
<keyword evidence="1" id="KW-0175">Coiled coil</keyword>
<proteinExistence type="predicted"/>
<accession>A0AAE4AN32</accession>
<reference evidence="2" key="1">
    <citation type="submission" date="2023-07" db="EMBL/GenBank/DDBJ databases">
        <title>Genomic Encyclopedia of Type Strains, Phase IV (KMG-IV): sequencing the most valuable type-strain genomes for metagenomic binning, comparative biology and taxonomic classification.</title>
        <authorList>
            <person name="Goeker M."/>
        </authorList>
    </citation>
    <scope>NUCLEOTIDE SEQUENCE</scope>
    <source>
        <strain evidence="2">DSM 24202</strain>
    </source>
</reference>
<organism evidence="2 3">
    <name type="scientific">Oligosphaera ethanolica</name>
    <dbReference type="NCBI Taxonomy" id="760260"/>
    <lineage>
        <taxon>Bacteria</taxon>
        <taxon>Pseudomonadati</taxon>
        <taxon>Lentisphaerota</taxon>
        <taxon>Oligosphaeria</taxon>
        <taxon>Oligosphaerales</taxon>
        <taxon>Oligosphaeraceae</taxon>
        <taxon>Oligosphaera</taxon>
    </lineage>
</organism>
<evidence type="ECO:0000313" key="2">
    <source>
        <dbReference type="EMBL" id="MDQ0289899.1"/>
    </source>
</evidence>